<reference evidence="2" key="1">
    <citation type="submission" date="2020-03" db="EMBL/GenBank/DDBJ databases">
        <authorList>
            <person name="Weist P."/>
        </authorList>
    </citation>
    <scope>NUCLEOTIDE SEQUENCE</scope>
</reference>
<evidence type="ECO:0000256" key="1">
    <source>
        <dbReference type="SAM" id="MobiDB-lite"/>
    </source>
</evidence>
<feature type="region of interest" description="Disordered" evidence="1">
    <location>
        <begin position="76"/>
        <end position="103"/>
    </location>
</feature>
<accession>A0A9N7TJI4</accession>
<sequence length="124" mass="13617">MENTLVPCGYPPLHTNWSSLRGALKENHREAAGGAEHGPKIKGGDLELESLQSRKQAVLTNSKLQQYQATITLSKKLHANQKGARSTSSNRVRSLPRSVNSSDETAPLLSVFILRFDKYTNSSV</sequence>
<proteinExistence type="predicted"/>
<dbReference type="EMBL" id="CADEAL010000092">
    <property type="protein sequence ID" value="CAB1414220.1"/>
    <property type="molecule type" value="Genomic_DNA"/>
</dbReference>
<evidence type="ECO:0000313" key="3">
    <source>
        <dbReference type="Proteomes" id="UP001153269"/>
    </source>
</evidence>
<comment type="caution">
    <text evidence="2">The sequence shown here is derived from an EMBL/GenBank/DDBJ whole genome shotgun (WGS) entry which is preliminary data.</text>
</comment>
<dbReference type="AlphaFoldDB" id="A0A9N7TJI4"/>
<organism evidence="2 3">
    <name type="scientific">Pleuronectes platessa</name>
    <name type="common">European plaice</name>
    <dbReference type="NCBI Taxonomy" id="8262"/>
    <lineage>
        <taxon>Eukaryota</taxon>
        <taxon>Metazoa</taxon>
        <taxon>Chordata</taxon>
        <taxon>Craniata</taxon>
        <taxon>Vertebrata</taxon>
        <taxon>Euteleostomi</taxon>
        <taxon>Actinopterygii</taxon>
        <taxon>Neopterygii</taxon>
        <taxon>Teleostei</taxon>
        <taxon>Neoteleostei</taxon>
        <taxon>Acanthomorphata</taxon>
        <taxon>Carangaria</taxon>
        <taxon>Pleuronectiformes</taxon>
        <taxon>Pleuronectoidei</taxon>
        <taxon>Pleuronectidae</taxon>
        <taxon>Pleuronectes</taxon>
    </lineage>
</organism>
<keyword evidence="3" id="KW-1185">Reference proteome</keyword>
<dbReference type="Proteomes" id="UP001153269">
    <property type="component" value="Unassembled WGS sequence"/>
</dbReference>
<gene>
    <name evidence="2" type="ORF">PLEPLA_LOCUS1927</name>
</gene>
<protein>
    <submittedName>
        <fullName evidence="2">Uncharacterized protein</fullName>
    </submittedName>
</protein>
<name>A0A9N7TJI4_PLEPL</name>
<feature type="compositionally biased region" description="Polar residues" evidence="1">
    <location>
        <begin position="83"/>
        <end position="103"/>
    </location>
</feature>
<evidence type="ECO:0000313" key="2">
    <source>
        <dbReference type="EMBL" id="CAB1414220.1"/>
    </source>
</evidence>